<evidence type="ECO:0000256" key="2">
    <source>
        <dbReference type="SAM" id="Phobius"/>
    </source>
</evidence>
<protein>
    <recommendedName>
        <fullName evidence="5">DUF4245 domain-containing protein</fullName>
    </recommendedName>
</protein>
<evidence type="ECO:0000313" key="4">
    <source>
        <dbReference type="Proteomes" id="UP001501842"/>
    </source>
</evidence>
<evidence type="ECO:0000313" key="3">
    <source>
        <dbReference type="EMBL" id="GAA2723544.1"/>
    </source>
</evidence>
<accession>A0ABN3U2P4</accession>
<keyword evidence="4" id="KW-1185">Reference proteome</keyword>
<dbReference type="EMBL" id="BAAATZ010000006">
    <property type="protein sequence ID" value="GAA2723544.1"/>
    <property type="molecule type" value="Genomic_DNA"/>
</dbReference>
<dbReference type="InterPro" id="IPR025339">
    <property type="entry name" value="DUF4245"/>
</dbReference>
<proteinExistence type="predicted"/>
<dbReference type="Pfam" id="PF14030">
    <property type="entry name" value="DUF4245"/>
    <property type="match status" value="1"/>
</dbReference>
<reference evidence="3 4" key="1">
    <citation type="journal article" date="2019" name="Int. J. Syst. Evol. Microbiol.">
        <title>The Global Catalogue of Microorganisms (GCM) 10K type strain sequencing project: providing services to taxonomists for standard genome sequencing and annotation.</title>
        <authorList>
            <consortium name="The Broad Institute Genomics Platform"/>
            <consortium name="The Broad Institute Genome Sequencing Center for Infectious Disease"/>
            <person name="Wu L."/>
            <person name="Ma J."/>
        </authorList>
    </citation>
    <scope>NUCLEOTIDE SEQUENCE [LARGE SCALE GENOMIC DNA]</scope>
    <source>
        <strain evidence="3 4">JCM 8201</strain>
    </source>
</reference>
<organism evidence="3 4">
    <name type="scientific">Actinocorallia aurantiaca</name>
    <dbReference type="NCBI Taxonomy" id="46204"/>
    <lineage>
        <taxon>Bacteria</taxon>
        <taxon>Bacillati</taxon>
        <taxon>Actinomycetota</taxon>
        <taxon>Actinomycetes</taxon>
        <taxon>Streptosporangiales</taxon>
        <taxon>Thermomonosporaceae</taxon>
        <taxon>Actinocorallia</taxon>
    </lineage>
</organism>
<keyword evidence="2" id="KW-1133">Transmembrane helix</keyword>
<feature type="region of interest" description="Disordered" evidence="1">
    <location>
        <begin position="1"/>
        <end position="30"/>
    </location>
</feature>
<comment type="caution">
    <text evidence="3">The sequence shown here is derived from an EMBL/GenBank/DDBJ whole genome shotgun (WGS) entry which is preliminary data.</text>
</comment>
<name>A0ABN3U2P4_9ACTN</name>
<evidence type="ECO:0000256" key="1">
    <source>
        <dbReference type="SAM" id="MobiDB-lite"/>
    </source>
</evidence>
<keyword evidence="2" id="KW-0812">Transmembrane</keyword>
<feature type="transmembrane region" description="Helical" evidence="2">
    <location>
        <begin position="47"/>
        <end position="65"/>
    </location>
</feature>
<dbReference type="Proteomes" id="UP001501842">
    <property type="component" value="Unassembled WGS sequence"/>
</dbReference>
<gene>
    <name evidence="3" type="ORF">GCM10010439_19110</name>
</gene>
<sequence length="228" mass="24325">MTGTVGTIQDTDQTGPAEGGSAPGPKRETRTVTEGTLKRYLSGPGQFVLAIGACLALILAVFLITPAEDDKPLPRTIDYTWNAKEFARKAPYQAYAPAGLPAPWAATASRLTGTNATAKEAAKGTVAWHLVLVAPSQRYAAFEQSNENPDGPKGFVARMTNVPKSTPENAEGRQTAGGAEWERYYQRDKKQYSLVRRLPDSTIVLTGTASYDELAVLAGSLVAQPKNG</sequence>
<keyword evidence="2" id="KW-0472">Membrane</keyword>
<evidence type="ECO:0008006" key="5">
    <source>
        <dbReference type="Google" id="ProtNLM"/>
    </source>
</evidence>
<feature type="compositionally biased region" description="Polar residues" evidence="1">
    <location>
        <begin position="1"/>
        <end position="14"/>
    </location>
</feature>